<keyword evidence="2" id="KW-1185">Reference proteome</keyword>
<organism evidence="1 2">
    <name type="scientific">Klebsormidium nitens</name>
    <name type="common">Green alga</name>
    <name type="synonym">Ulothrix nitens</name>
    <dbReference type="NCBI Taxonomy" id="105231"/>
    <lineage>
        <taxon>Eukaryota</taxon>
        <taxon>Viridiplantae</taxon>
        <taxon>Streptophyta</taxon>
        <taxon>Klebsormidiophyceae</taxon>
        <taxon>Klebsormidiales</taxon>
        <taxon>Klebsormidiaceae</taxon>
        <taxon>Klebsormidium</taxon>
    </lineage>
</organism>
<dbReference type="OMA" id="CICEPCA"/>
<protein>
    <recommendedName>
        <fullName evidence="3">PLAC8 family protein</fullName>
    </recommendedName>
</protein>
<reference evidence="1 2" key="1">
    <citation type="journal article" date="2014" name="Nat. Commun.">
        <title>Klebsormidium flaccidum genome reveals primary factors for plant terrestrial adaptation.</title>
        <authorList>
            <person name="Hori K."/>
            <person name="Maruyama F."/>
            <person name="Fujisawa T."/>
            <person name="Togashi T."/>
            <person name="Yamamoto N."/>
            <person name="Seo M."/>
            <person name="Sato S."/>
            <person name="Yamada T."/>
            <person name="Mori H."/>
            <person name="Tajima N."/>
            <person name="Moriyama T."/>
            <person name="Ikeuchi M."/>
            <person name="Watanabe M."/>
            <person name="Wada H."/>
            <person name="Kobayashi K."/>
            <person name="Saito M."/>
            <person name="Masuda T."/>
            <person name="Sasaki-Sekimoto Y."/>
            <person name="Mashiguchi K."/>
            <person name="Awai K."/>
            <person name="Shimojima M."/>
            <person name="Masuda S."/>
            <person name="Iwai M."/>
            <person name="Nobusawa T."/>
            <person name="Narise T."/>
            <person name="Kondo S."/>
            <person name="Saito H."/>
            <person name="Sato R."/>
            <person name="Murakawa M."/>
            <person name="Ihara Y."/>
            <person name="Oshima-Yamada Y."/>
            <person name="Ohtaka K."/>
            <person name="Satoh M."/>
            <person name="Sonobe K."/>
            <person name="Ishii M."/>
            <person name="Ohtani R."/>
            <person name="Kanamori-Sato M."/>
            <person name="Honoki R."/>
            <person name="Miyazaki D."/>
            <person name="Mochizuki H."/>
            <person name="Umetsu J."/>
            <person name="Higashi K."/>
            <person name="Shibata D."/>
            <person name="Kamiya Y."/>
            <person name="Sato N."/>
            <person name="Nakamura Y."/>
            <person name="Tabata S."/>
            <person name="Ida S."/>
            <person name="Kurokawa K."/>
            <person name="Ohta H."/>
        </authorList>
    </citation>
    <scope>NUCLEOTIDE SEQUENCE [LARGE SCALE GENOMIC DNA]</scope>
    <source>
        <strain evidence="1 2">NIES-2285</strain>
    </source>
</reference>
<sequence>MAQQGYPPIHGHGYPSAQPVQGGYPSAQPVQGAYPPAVPVYVQSGPVAPSQWQAGLCEWYKDFGLCIVTCCCPCITFGQTAEIIDNGITSCASAAAICFLIQAVAGCGCLYTCGFRSKLRAKFGLPESPCNDCCTHWCCSCCAFVQEYRELKLRGFDPSKGYQASAPQQAMVQQVPMQQYMQK</sequence>
<gene>
    <name evidence="1" type="ORF">KFL_000920270</name>
</gene>
<proteinExistence type="predicted"/>
<dbReference type="InterPro" id="IPR006461">
    <property type="entry name" value="PLAC_motif_containing"/>
</dbReference>
<dbReference type="EMBL" id="DF237041">
    <property type="protein sequence ID" value="GAQ81843.1"/>
    <property type="molecule type" value="Genomic_DNA"/>
</dbReference>
<dbReference type="Pfam" id="PF04749">
    <property type="entry name" value="PLAC8"/>
    <property type="match status" value="1"/>
</dbReference>
<evidence type="ECO:0000313" key="2">
    <source>
        <dbReference type="Proteomes" id="UP000054558"/>
    </source>
</evidence>
<name>A0A0U9HJG6_KLENI</name>
<dbReference type="STRING" id="105231.A0A0U9HJG6"/>
<dbReference type="OrthoDB" id="1045822at2759"/>
<dbReference type="Proteomes" id="UP000054558">
    <property type="component" value="Unassembled WGS sequence"/>
</dbReference>
<dbReference type="PANTHER" id="PTHR15907">
    <property type="entry name" value="DUF614 FAMILY PROTEIN-RELATED"/>
    <property type="match status" value="1"/>
</dbReference>
<evidence type="ECO:0008006" key="3">
    <source>
        <dbReference type="Google" id="ProtNLM"/>
    </source>
</evidence>
<dbReference type="NCBIfam" id="TIGR01571">
    <property type="entry name" value="A_thal_Cys_rich"/>
    <property type="match status" value="1"/>
</dbReference>
<dbReference type="AlphaFoldDB" id="A0A0U9HJG6"/>
<evidence type="ECO:0000313" key="1">
    <source>
        <dbReference type="EMBL" id="GAQ81843.1"/>
    </source>
</evidence>
<accession>A0A0U9HJG6</accession>